<dbReference type="Pfam" id="PF19102">
    <property type="entry name" value="DUF5789"/>
    <property type="match status" value="1"/>
</dbReference>
<gene>
    <name evidence="2" type="ORF">SAMN05216559_0421</name>
</gene>
<dbReference type="RefSeq" id="WP_089813418.1">
    <property type="nucleotide sequence ID" value="NZ_FOZK01000001.1"/>
</dbReference>
<dbReference type="InterPro" id="IPR043899">
    <property type="entry name" value="DUF5789"/>
</dbReference>
<sequence length="95" mass="10267">MRLLDSATTPMNDHDYPATTSDLIEAYGDVQLDLPNGTESLGDVLERLTPETYESADQARLAMYSAVSSKGIGRVGYSDRDPVSISEDGPDQLSI</sequence>
<feature type="region of interest" description="Disordered" evidence="1">
    <location>
        <begin position="76"/>
        <end position="95"/>
    </location>
</feature>
<keyword evidence="3" id="KW-1185">Reference proteome</keyword>
<dbReference type="OrthoDB" id="166188at2157"/>
<evidence type="ECO:0000256" key="1">
    <source>
        <dbReference type="SAM" id="MobiDB-lite"/>
    </source>
</evidence>
<protein>
    <recommendedName>
        <fullName evidence="4">DUF2795 domain-containing protein</fullName>
    </recommendedName>
</protein>
<proteinExistence type="predicted"/>
<evidence type="ECO:0008006" key="4">
    <source>
        <dbReference type="Google" id="ProtNLM"/>
    </source>
</evidence>
<accession>A0A1I6KA51</accession>
<dbReference type="STRING" id="767519.SAMN05216559_0421"/>
<reference evidence="2 3" key="1">
    <citation type="submission" date="2016-10" db="EMBL/GenBank/DDBJ databases">
        <authorList>
            <person name="de Groot N.N."/>
        </authorList>
    </citation>
    <scope>NUCLEOTIDE SEQUENCE [LARGE SCALE GENOMIC DNA]</scope>
    <source>
        <strain evidence="2 3">CGMCC 1.10457</strain>
    </source>
</reference>
<evidence type="ECO:0000313" key="3">
    <source>
        <dbReference type="Proteomes" id="UP000199062"/>
    </source>
</evidence>
<dbReference type="AlphaFoldDB" id="A0A1I6KA51"/>
<evidence type="ECO:0000313" key="2">
    <source>
        <dbReference type="EMBL" id="SFR87918.1"/>
    </source>
</evidence>
<name>A0A1I6KA51_9EURY</name>
<organism evidence="2 3">
    <name type="scientific">Halomicrobium zhouii</name>
    <dbReference type="NCBI Taxonomy" id="767519"/>
    <lineage>
        <taxon>Archaea</taxon>
        <taxon>Methanobacteriati</taxon>
        <taxon>Methanobacteriota</taxon>
        <taxon>Stenosarchaea group</taxon>
        <taxon>Halobacteria</taxon>
        <taxon>Halobacteriales</taxon>
        <taxon>Haloarculaceae</taxon>
        <taxon>Halomicrobium</taxon>
    </lineage>
</organism>
<dbReference type="EMBL" id="FOZK01000001">
    <property type="protein sequence ID" value="SFR87918.1"/>
    <property type="molecule type" value="Genomic_DNA"/>
</dbReference>
<dbReference type="Proteomes" id="UP000199062">
    <property type="component" value="Unassembled WGS sequence"/>
</dbReference>